<gene>
    <name evidence="1" type="ORF">BN1097_960001</name>
</gene>
<reference evidence="1" key="1">
    <citation type="submission" date="2014-07" db="EMBL/GenBank/DDBJ databases">
        <authorList>
            <person name="Monot Marc"/>
        </authorList>
    </citation>
    <scope>NUCLEOTIDE SEQUENCE</scope>
    <source>
        <strain evidence="1">7032994</strain>
    </source>
</reference>
<sequence length="85" mass="9604">MNDYKEKTEPKLNILVQSKVDILCSNSSTMNGVDTSIDIKLSLDNRVIGNLTNEDIKKEISTSFNKCLKEIDKKICSKEVINKLI</sequence>
<proteinExistence type="predicted"/>
<dbReference type="PATRIC" id="fig|1496.1373.peg.2443"/>
<name>A0A031W9L3_CLODI</name>
<evidence type="ECO:0000313" key="1">
    <source>
        <dbReference type="EMBL" id="CDS90552.1"/>
    </source>
</evidence>
<organism evidence="1">
    <name type="scientific">Clostridioides difficile</name>
    <name type="common">Peptoclostridium difficile</name>
    <dbReference type="NCBI Taxonomy" id="1496"/>
    <lineage>
        <taxon>Bacteria</taxon>
        <taxon>Bacillati</taxon>
        <taxon>Bacillota</taxon>
        <taxon>Clostridia</taxon>
        <taxon>Peptostreptococcales</taxon>
        <taxon>Peptostreptococcaceae</taxon>
        <taxon>Clostridioides</taxon>
    </lineage>
</organism>
<protein>
    <submittedName>
        <fullName evidence="1">Uncharacterized protein</fullName>
    </submittedName>
</protein>
<dbReference type="EMBL" id="LK932438">
    <property type="protein sequence ID" value="CDS90552.1"/>
    <property type="molecule type" value="Genomic_DNA"/>
</dbReference>
<accession>A0A031W9L3</accession>
<dbReference type="RefSeq" id="WP_021360335.1">
    <property type="nucleotide sequence ID" value="NZ_BIOV01000045.1"/>
</dbReference>
<dbReference type="AlphaFoldDB" id="A0A031W9L3"/>